<organism evidence="8 9">
    <name type="scientific">Candidatus Methanoperedens nitratireducens</name>
    <dbReference type="NCBI Taxonomy" id="1392998"/>
    <lineage>
        <taxon>Archaea</taxon>
        <taxon>Methanobacteriati</taxon>
        <taxon>Methanobacteriota</taxon>
        <taxon>Stenosarchaea group</taxon>
        <taxon>Methanomicrobia</taxon>
        <taxon>Methanosarcinales</taxon>
        <taxon>ANME-2 cluster</taxon>
        <taxon>Candidatus Methanoperedentaceae</taxon>
        <taxon>Candidatus Methanoperedens</taxon>
    </lineage>
</organism>
<dbReference type="Pfam" id="PF13480">
    <property type="entry name" value="Acetyltransf_6"/>
    <property type="match status" value="1"/>
</dbReference>
<keyword evidence="5" id="KW-0012">Acyltransferase</keyword>
<dbReference type="PATRIC" id="fig|1392998.3.peg.1688"/>
<evidence type="ECO:0000256" key="1">
    <source>
        <dbReference type="ARBA" id="ARBA00009943"/>
    </source>
</evidence>
<comment type="caution">
    <text evidence="8">The sequence shown here is derived from an EMBL/GenBank/DDBJ whole genome shotgun (WGS) entry which is preliminary data.</text>
</comment>
<evidence type="ECO:0000256" key="6">
    <source>
        <dbReference type="ARBA" id="ARBA00023316"/>
    </source>
</evidence>
<evidence type="ECO:0000256" key="5">
    <source>
        <dbReference type="ARBA" id="ARBA00023315"/>
    </source>
</evidence>
<feature type="domain" description="BioF2-like acetyltransferase" evidence="7">
    <location>
        <begin position="160"/>
        <end position="294"/>
    </location>
</feature>
<name>A0A062V4L3_9EURY</name>
<comment type="similarity">
    <text evidence="1">Belongs to the FemABX family.</text>
</comment>
<keyword evidence="6" id="KW-0961">Cell wall biogenesis/degradation</keyword>
<dbReference type="GO" id="GO:0044038">
    <property type="term" value="P:cell wall macromolecule biosynthetic process"/>
    <property type="evidence" value="ECO:0007669"/>
    <property type="project" value="InterPro"/>
</dbReference>
<evidence type="ECO:0000256" key="4">
    <source>
        <dbReference type="ARBA" id="ARBA00022984"/>
    </source>
</evidence>
<proteinExistence type="inferred from homology"/>
<dbReference type="Gene3D" id="3.40.630.30">
    <property type="match status" value="1"/>
</dbReference>
<dbReference type="InterPro" id="IPR016181">
    <property type="entry name" value="Acyl_CoA_acyltransferase"/>
</dbReference>
<evidence type="ECO:0000256" key="2">
    <source>
        <dbReference type="ARBA" id="ARBA00022679"/>
    </source>
</evidence>
<accession>A0A062V4L3</accession>
<protein>
    <submittedName>
        <fullName evidence="8">Putative methicillin resistance protein</fullName>
    </submittedName>
</protein>
<dbReference type="GO" id="GO:0071555">
    <property type="term" value="P:cell wall organization"/>
    <property type="evidence" value="ECO:0007669"/>
    <property type="project" value="UniProtKB-KW"/>
</dbReference>
<dbReference type="InterPro" id="IPR003447">
    <property type="entry name" value="FEMABX"/>
</dbReference>
<evidence type="ECO:0000259" key="7">
    <source>
        <dbReference type="Pfam" id="PF13480"/>
    </source>
</evidence>
<dbReference type="GO" id="GO:0016755">
    <property type="term" value="F:aminoacyltransferase activity"/>
    <property type="evidence" value="ECO:0007669"/>
    <property type="project" value="InterPro"/>
</dbReference>
<keyword evidence="4" id="KW-0573">Peptidoglycan synthesis</keyword>
<dbReference type="AlphaFoldDB" id="A0A062V4L3"/>
<dbReference type="EMBL" id="JMIY01000003">
    <property type="protein sequence ID" value="KCZ72282.1"/>
    <property type="molecule type" value="Genomic_DNA"/>
</dbReference>
<sequence length="337" mass="38654">MIEITESPDVTGWREFVYNHPHGNIFQMPEMAEVYKHTKNYEPITLAAVESNTDKILALVNGVVIKELNGFMGQFTARSVIQGGPLSTSGEEGKRAVKLLMEYYSSVAGNKALYTQIRNMWDTSEISDVLKDIGYEYEEHLNILVDLTVTKEDAWNRLSKSKRRYIRKAKNSGTVIEEAEDIEDIKSFYGILSETYSRAKLPLADMSLFISAFELLMPKNFIKYFLARNDGKTVGGIMAPLFKGNIYEWYVCGSRKYSELYPSEMVTWYPIQWGIENKLSTFDFGGAGKPDEEYGVREFKKQFGGDVVNFGRYEKIHSRLKMRLVDTGYSIYKKTFL</sequence>
<dbReference type="Proteomes" id="UP000027153">
    <property type="component" value="Unassembled WGS sequence"/>
</dbReference>
<keyword evidence="3" id="KW-0133">Cell shape</keyword>
<dbReference type="GO" id="GO:0008360">
    <property type="term" value="P:regulation of cell shape"/>
    <property type="evidence" value="ECO:0007669"/>
    <property type="project" value="UniProtKB-KW"/>
</dbReference>
<dbReference type="PANTHER" id="PTHR36174:SF1">
    <property type="entry name" value="LIPID II:GLYCINE GLYCYLTRANSFERASE"/>
    <property type="match status" value="1"/>
</dbReference>
<dbReference type="PROSITE" id="PS51191">
    <property type="entry name" value="FEMABX"/>
    <property type="match status" value="1"/>
</dbReference>
<dbReference type="OrthoDB" id="140543at2157"/>
<dbReference type="RefSeq" id="WP_048090386.1">
    <property type="nucleotide sequence ID" value="NZ_JMIY01000003.1"/>
</dbReference>
<reference evidence="8 9" key="1">
    <citation type="journal article" date="2013" name="Nature">
        <title>Anaerobic oxidation of methane coupled to nitrate reduction in a novel archaeal lineage.</title>
        <authorList>
            <person name="Haroon M.F."/>
            <person name="Hu S."/>
            <person name="Shi Y."/>
            <person name="Imelfort M."/>
            <person name="Keller J."/>
            <person name="Hugenholtz P."/>
            <person name="Yuan Z."/>
            <person name="Tyson G.W."/>
        </authorList>
    </citation>
    <scope>NUCLEOTIDE SEQUENCE [LARGE SCALE GENOMIC DNA]</scope>
    <source>
        <strain evidence="8 9">ANME-2d</strain>
    </source>
</reference>
<dbReference type="InterPro" id="IPR038740">
    <property type="entry name" value="BioF2-like_GNAT_dom"/>
</dbReference>
<dbReference type="SUPFAM" id="SSF55729">
    <property type="entry name" value="Acyl-CoA N-acyltransferases (Nat)"/>
    <property type="match status" value="2"/>
</dbReference>
<evidence type="ECO:0000313" key="9">
    <source>
        <dbReference type="Proteomes" id="UP000027153"/>
    </source>
</evidence>
<evidence type="ECO:0000313" key="8">
    <source>
        <dbReference type="EMBL" id="KCZ72282.1"/>
    </source>
</evidence>
<dbReference type="InterPro" id="IPR050644">
    <property type="entry name" value="PG_Glycine_Bridge_Synth"/>
</dbReference>
<keyword evidence="2" id="KW-0808">Transferase</keyword>
<gene>
    <name evidence="8" type="ORF">ANME2D_01687</name>
</gene>
<dbReference type="PANTHER" id="PTHR36174">
    <property type="entry name" value="LIPID II:GLYCINE GLYCYLTRANSFERASE"/>
    <property type="match status" value="1"/>
</dbReference>
<evidence type="ECO:0000256" key="3">
    <source>
        <dbReference type="ARBA" id="ARBA00022960"/>
    </source>
</evidence>
<keyword evidence="9" id="KW-1185">Reference proteome</keyword>